<dbReference type="InterPro" id="IPR001611">
    <property type="entry name" value="Leu-rich_rpt"/>
</dbReference>
<dbReference type="PANTHER" id="PTHR22710">
    <property type="entry name" value="X-RAY RADIATION RESISTANCE ASSOCIATED PROTEIN 1 XRRA1"/>
    <property type="match status" value="1"/>
</dbReference>
<evidence type="ECO:0000313" key="6">
    <source>
        <dbReference type="Proteomes" id="UP001557470"/>
    </source>
</evidence>
<organism evidence="5 6">
    <name type="scientific">Umbra pygmaea</name>
    <name type="common">Eastern mudminnow</name>
    <dbReference type="NCBI Taxonomy" id="75934"/>
    <lineage>
        <taxon>Eukaryota</taxon>
        <taxon>Metazoa</taxon>
        <taxon>Chordata</taxon>
        <taxon>Craniata</taxon>
        <taxon>Vertebrata</taxon>
        <taxon>Euteleostomi</taxon>
        <taxon>Actinopterygii</taxon>
        <taxon>Neopterygii</taxon>
        <taxon>Teleostei</taxon>
        <taxon>Protacanthopterygii</taxon>
        <taxon>Esociformes</taxon>
        <taxon>Umbridae</taxon>
        <taxon>Umbra</taxon>
    </lineage>
</organism>
<name>A0ABD0X4D9_UMBPY</name>
<sequence>MAAAGLYMLDDNDDIGNHYVANCFPIRSFFQQRKEGAGHWLAAHRNAVTHTYRNTQTEGENYSSKSVVSECTGASDMLGCTLDANLLLSLHCVDQPSDLCSVDISEQRLNLVKTEDLLEFENVAYVNASDNCLTLEPFNKFQSLRELELSLNGLRNVTVNVEDFPHLEVLDLSYNSLSGDDILSIGLIPCLKVLHLTGNRLKTLPPNLAGHGHWPSQRAKDNGMRFQNLEVLMLDDNKLSSSVFNSLVNLKRLKHLNLQGNHISEVPDLLPRKLQEIWDHRVFEGLETQFVNAPSDVPEDLHEHVKSISEGESGQSKTYSPTHVFLETEDGEELSGAYSFSLPELIFLNLADNKIVEEEALLSVALFPVLSEIVIHSNPLTTQRSGDPPLLTSFLQERLGIKITRKKTSEFVKPRLKLKIDPKRKVKTNIPKVPKVPLPMLLNTSPSPASCGLDSLEEKHVKDPWKSWLSLKSTSTNKSGCCLQANDYENESIAAAESIKETDDAVESSNDAFQNGESFFVTQVTDLHNESEYHLLSDETEDIGENAIPEKFKGYELLLDAKPDPDMVKPVGIQHTVRMLKHTLNTLLVYRDSKPKLDSIQKPYTEKEKRIKNLPSVKLKKQRWERVEEMLIQMKERTTIREIPLTNALEDKGVCKEDYEEAFTLLRDMKKKYKMIHMQAVEQAKHIECETTTNKN</sequence>
<reference evidence="5 6" key="1">
    <citation type="submission" date="2024-06" db="EMBL/GenBank/DDBJ databases">
        <authorList>
            <person name="Pan Q."/>
            <person name="Wen M."/>
            <person name="Jouanno E."/>
            <person name="Zahm M."/>
            <person name="Klopp C."/>
            <person name="Cabau C."/>
            <person name="Louis A."/>
            <person name="Berthelot C."/>
            <person name="Parey E."/>
            <person name="Roest Crollius H."/>
            <person name="Montfort J."/>
            <person name="Robinson-Rechavi M."/>
            <person name="Bouchez O."/>
            <person name="Lampietro C."/>
            <person name="Lopez Roques C."/>
            <person name="Donnadieu C."/>
            <person name="Postlethwait J."/>
            <person name="Bobe J."/>
            <person name="Verreycken H."/>
            <person name="Guiguen Y."/>
        </authorList>
    </citation>
    <scope>NUCLEOTIDE SEQUENCE [LARGE SCALE GENOMIC DNA]</scope>
    <source>
        <strain evidence="5">Up_M1</strain>
        <tissue evidence="5">Testis</tissue>
    </source>
</reference>
<dbReference type="EMBL" id="JAGEUA010000003">
    <property type="protein sequence ID" value="KAL0994044.1"/>
    <property type="molecule type" value="Genomic_DNA"/>
</dbReference>
<dbReference type="PROSITE" id="PS51450">
    <property type="entry name" value="LRR"/>
    <property type="match status" value="1"/>
</dbReference>
<evidence type="ECO:0000313" key="5">
    <source>
        <dbReference type="EMBL" id="KAL0994044.1"/>
    </source>
</evidence>
<keyword evidence="6" id="KW-1185">Reference proteome</keyword>
<keyword evidence="4" id="KW-0677">Repeat</keyword>
<evidence type="ECO:0000256" key="4">
    <source>
        <dbReference type="ARBA" id="ARBA00022737"/>
    </source>
</evidence>
<dbReference type="Pfam" id="PF00560">
    <property type="entry name" value="LRR_1"/>
    <property type="match status" value="2"/>
</dbReference>
<dbReference type="Proteomes" id="UP001557470">
    <property type="component" value="Unassembled WGS sequence"/>
</dbReference>
<evidence type="ECO:0000256" key="3">
    <source>
        <dbReference type="ARBA" id="ARBA00022614"/>
    </source>
</evidence>
<dbReference type="InterPro" id="IPR032675">
    <property type="entry name" value="LRR_dom_sf"/>
</dbReference>
<accession>A0ABD0X4D9</accession>
<keyword evidence="3" id="KW-0433">Leucine-rich repeat</keyword>
<dbReference type="SUPFAM" id="SSF52058">
    <property type="entry name" value="L domain-like"/>
    <property type="match status" value="1"/>
</dbReference>
<comment type="caution">
    <text evidence="5">The sequence shown here is derived from an EMBL/GenBank/DDBJ whole genome shotgun (WGS) entry which is preliminary data.</text>
</comment>
<evidence type="ECO:0000256" key="1">
    <source>
        <dbReference type="ARBA" id="ARBA00004496"/>
    </source>
</evidence>
<dbReference type="Gene3D" id="3.80.10.10">
    <property type="entry name" value="Ribonuclease Inhibitor"/>
    <property type="match status" value="1"/>
</dbReference>
<evidence type="ECO:0000256" key="2">
    <source>
        <dbReference type="ARBA" id="ARBA00022490"/>
    </source>
</evidence>
<keyword evidence="2" id="KW-0963">Cytoplasm</keyword>
<dbReference type="InterPro" id="IPR003591">
    <property type="entry name" value="Leu-rich_rpt_typical-subtyp"/>
</dbReference>
<gene>
    <name evidence="5" type="ORF">UPYG_G00117090</name>
</gene>
<comment type="subcellular location">
    <subcellularLocation>
        <location evidence="1">Cytoplasm</location>
    </subcellularLocation>
</comment>
<dbReference type="AlphaFoldDB" id="A0ABD0X4D9"/>
<dbReference type="SMART" id="SM00369">
    <property type="entry name" value="LRR_TYP"/>
    <property type="match status" value="5"/>
</dbReference>
<evidence type="ECO:0008006" key="7">
    <source>
        <dbReference type="Google" id="ProtNLM"/>
    </source>
</evidence>
<dbReference type="PANTHER" id="PTHR22710:SF2">
    <property type="entry name" value="X-RAY RADIATION RESISTANCE-ASSOCIATED PROTEIN 1"/>
    <property type="match status" value="1"/>
</dbReference>
<dbReference type="GO" id="GO:0005737">
    <property type="term" value="C:cytoplasm"/>
    <property type="evidence" value="ECO:0007669"/>
    <property type="project" value="UniProtKB-SubCell"/>
</dbReference>
<protein>
    <recommendedName>
        <fullName evidence="7">X-ray radiation resistance-associated protein 1</fullName>
    </recommendedName>
</protein>
<proteinExistence type="predicted"/>